<proteinExistence type="predicted"/>
<name>A0ABR6XVI5_9BURK</name>
<keyword evidence="2" id="KW-1185">Reference proteome</keyword>
<accession>A0ABR6XVI5</accession>
<dbReference type="Proteomes" id="UP000643610">
    <property type="component" value="Unassembled WGS sequence"/>
</dbReference>
<dbReference type="EMBL" id="JACOFU010000010">
    <property type="protein sequence ID" value="MBC3833476.1"/>
    <property type="molecule type" value="Genomic_DNA"/>
</dbReference>
<dbReference type="NCBIfam" id="NF033831">
    <property type="entry name" value="sce7725_fam"/>
    <property type="match status" value="1"/>
</dbReference>
<dbReference type="RefSeq" id="WP_186892523.1">
    <property type="nucleotide sequence ID" value="NZ_JACOFU010000010.1"/>
</dbReference>
<protein>
    <submittedName>
        <fullName evidence="1">Sce7725 family protein</fullName>
    </submittedName>
</protein>
<organism evidence="1 2">
    <name type="scientific">Undibacterium amnicola</name>
    <dbReference type="NCBI Taxonomy" id="1834038"/>
    <lineage>
        <taxon>Bacteria</taxon>
        <taxon>Pseudomonadati</taxon>
        <taxon>Pseudomonadota</taxon>
        <taxon>Betaproteobacteria</taxon>
        <taxon>Burkholderiales</taxon>
        <taxon>Oxalobacteraceae</taxon>
        <taxon>Undibacterium</taxon>
    </lineage>
</organism>
<sequence>MYYPYFRGKLYDLITIRENAELLATNNFIPIVEPVKQTLNGLTKTIEAINTVQGEMILIVNPTYGDHVGDCKALNDLLLDTFKSNSNILVGILLSQTTTITDIQSICDLHKNSRRIAFIHNGFTNTSDLNTYIHSRIQNFLHIFIEKNGGKLYRGKFKDTTRILVRDSFEKRANRAYEDTERFSELHLTYQDEGMDGFGDFLIVSDEFSESGGPAYAVAIHITFIDTDDDDVMHIHHFKSDRFDTPTDPAGKFAEALAKLDREVNSGISKVKKTDAILEFLDLKSRGHFPGLGYVKKLSMQHHLETIADFFSTKR</sequence>
<dbReference type="InterPro" id="IPR047727">
    <property type="entry name" value="Sce7725-like"/>
</dbReference>
<evidence type="ECO:0000313" key="2">
    <source>
        <dbReference type="Proteomes" id="UP000643610"/>
    </source>
</evidence>
<evidence type="ECO:0000313" key="1">
    <source>
        <dbReference type="EMBL" id="MBC3833476.1"/>
    </source>
</evidence>
<gene>
    <name evidence="1" type="ORF">H8K33_18360</name>
</gene>
<comment type="caution">
    <text evidence="1">The sequence shown here is derived from an EMBL/GenBank/DDBJ whole genome shotgun (WGS) entry which is preliminary data.</text>
</comment>
<reference evidence="1 2" key="1">
    <citation type="submission" date="2020-08" db="EMBL/GenBank/DDBJ databases">
        <title>Novel species isolated from subtropical streams in China.</title>
        <authorList>
            <person name="Lu H."/>
        </authorList>
    </citation>
    <scope>NUCLEOTIDE SEQUENCE [LARGE SCALE GENOMIC DNA]</scope>
    <source>
        <strain evidence="1 2">KCTC 52442</strain>
    </source>
</reference>